<keyword evidence="1" id="KW-0805">Transcription regulation</keyword>
<dbReference type="SMART" id="SM00342">
    <property type="entry name" value="HTH_ARAC"/>
    <property type="match status" value="1"/>
</dbReference>
<evidence type="ECO:0000256" key="2">
    <source>
        <dbReference type="ARBA" id="ARBA00023125"/>
    </source>
</evidence>
<dbReference type="AlphaFoldDB" id="A0A2M8Z3Y7"/>
<reference evidence="5 6" key="1">
    <citation type="submission" date="2017-11" db="EMBL/GenBank/DDBJ databases">
        <title>Understudied soil microbes with underappreciated capabilities: Untangling the Clostridium saccharolyticum group.</title>
        <authorList>
            <person name="Leschine S."/>
        </authorList>
    </citation>
    <scope>NUCLEOTIDE SEQUENCE [LARGE SCALE GENOMIC DNA]</scope>
    <source>
        <strain evidence="5 6">18A</strain>
    </source>
</reference>
<dbReference type="PANTHER" id="PTHR47504">
    <property type="entry name" value="RIGHT ORIGIN-BINDING PROTEIN"/>
    <property type="match status" value="1"/>
</dbReference>
<dbReference type="SUPFAM" id="SSF55136">
    <property type="entry name" value="Probable bacterial effector-binding domain"/>
    <property type="match status" value="1"/>
</dbReference>
<dbReference type="Proteomes" id="UP000231092">
    <property type="component" value="Unassembled WGS sequence"/>
</dbReference>
<evidence type="ECO:0000256" key="3">
    <source>
        <dbReference type="ARBA" id="ARBA00023163"/>
    </source>
</evidence>
<dbReference type="GO" id="GO:0003700">
    <property type="term" value="F:DNA-binding transcription factor activity"/>
    <property type="evidence" value="ECO:0007669"/>
    <property type="project" value="InterPro"/>
</dbReference>
<dbReference type="InterPro" id="IPR018060">
    <property type="entry name" value="HTH_AraC"/>
</dbReference>
<name>A0A2M8Z3Y7_9FIRM</name>
<dbReference type="InterPro" id="IPR009057">
    <property type="entry name" value="Homeodomain-like_sf"/>
</dbReference>
<dbReference type="OrthoDB" id="9801123at2"/>
<evidence type="ECO:0000313" key="5">
    <source>
        <dbReference type="EMBL" id="PJJ28151.1"/>
    </source>
</evidence>
<dbReference type="Pfam" id="PF12833">
    <property type="entry name" value="HTH_18"/>
    <property type="match status" value="1"/>
</dbReference>
<dbReference type="GO" id="GO:0043565">
    <property type="term" value="F:sequence-specific DNA binding"/>
    <property type="evidence" value="ECO:0007669"/>
    <property type="project" value="InterPro"/>
</dbReference>
<proteinExistence type="predicted"/>
<evidence type="ECO:0000259" key="4">
    <source>
        <dbReference type="PROSITE" id="PS01124"/>
    </source>
</evidence>
<dbReference type="InterPro" id="IPR011256">
    <property type="entry name" value="Reg_factor_effector_dom_sf"/>
</dbReference>
<evidence type="ECO:0000256" key="1">
    <source>
        <dbReference type="ARBA" id="ARBA00023015"/>
    </source>
</evidence>
<dbReference type="Gene3D" id="3.20.80.10">
    <property type="entry name" value="Regulatory factor, effector binding domain"/>
    <property type="match status" value="1"/>
</dbReference>
<comment type="caution">
    <text evidence="5">The sequence shown here is derived from an EMBL/GenBank/DDBJ whole genome shotgun (WGS) entry which is preliminary data.</text>
</comment>
<keyword evidence="3" id="KW-0804">Transcription</keyword>
<dbReference type="SUPFAM" id="SSF46689">
    <property type="entry name" value="Homeodomain-like"/>
    <property type="match status" value="2"/>
</dbReference>
<dbReference type="PANTHER" id="PTHR47504:SF5">
    <property type="entry name" value="RIGHT ORIGIN-BINDING PROTEIN"/>
    <property type="match status" value="1"/>
</dbReference>
<dbReference type="InterPro" id="IPR050959">
    <property type="entry name" value="MarA-like"/>
</dbReference>
<protein>
    <submittedName>
        <fullName evidence="5">AraC family transcriptional regulator</fullName>
    </submittedName>
</protein>
<dbReference type="InterPro" id="IPR010499">
    <property type="entry name" value="AraC_E-bd"/>
</dbReference>
<dbReference type="RefSeq" id="WP_100304677.1">
    <property type="nucleotide sequence ID" value="NZ_PGET01000001.1"/>
</dbReference>
<dbReference type="SMART" id="SM00871">
    <property type="entry name" value="AraC_E_bind"/>
    <property type="match status" value="1"/>
</dbReference>
<organism evidence="5 6">
    <name type="scientific">[Clostridium] celerecrescens 18A</name>
    <dbReference type="NCBI Taxonomy" id="1286362"/>
    <lineage>
        <taxon>Bacteria</taxon>
        <taxon>Bacillati</taxon>
        <taxon>Bacillota</taxon>
        <taxon>Clostridia</taxon>
        <taxon>Lachnospirales</taxon>
        <taxon>Lachnospiraceae</taxon>
        <taxon>Lacrimispora</taxon>
    </lineage>
</organism>
<keyword evidence="2" id="KW-0238">DNA-binding</keyword>
<dbReference type="InterPro" id="IPR029441">
    <property type="entry name" value="Cass2"/>
</dbReference>
<gene>
    <name evidence="5" type="ORF">H171_1642</name>
</gene>
<dbReference type="Pfam" id="PF14526">
    <property type="entry name" value="Cass2"/>
    <property type="match status" value="1"/>
</dbReference>
<dbReference type="PROSITE" id="PS01124">
    <property type="entry name" value="HTH_ARAC_FAMILY_2"/>
    <property type="match status" value="1"/>
</dbReference>
<dbReference type="Gene3D" id="1.10.10.60">
    <property type="entry name" value="Homeodomain-like"/>
    <property type="match status" value="2"/>
</dbReference>
<accession>A0A2M8Z3Y7</accession>
<evidence type="ECO:0000313" key="6">
    <source>
        <dbReference type="Proteomes" id="UP000231092"/>
    </source>
</evidence>
<feature type="domain" description="HTH araC/xylS-type" evidence="4">
    <location>
        <begin position="8"/>
        <end position="106"/>
    </location>
</feature>
<sequence length="296" mass="34525">MAWIEMLQQAINYMEDHLLDEINYEDVADMIYMSSYEFHRTFSIMAGMTANAYIRNRRLSLAGVELMETDVKVIDAALKYGYDTPESFTKAFTRFHGVSPKYAKKQGTKLCLFNPLKIKISMEGGKSMDYRMEVKEEQRFICLARAFSNESINEEGNHEIPDFWDECHKANLVEVLRQLRPEGKKDLYGLCSPNQEGKTTFEYGIGVIVDDETKVFNQSEMELKGYRIWTTLKQQYVVFECFGENGDCISEAWIQFFKEFLPQMGYEASDHTDYEIYFENGKIGLFCELWIPVKKC</sequence>
<dbReference type="EMBL" id="PGET01000001">
    <property type="protein sequence ID" value="PJJ28151.1"/>
    <property type="molecule type" value="Genomic_DNA"/>
</dbReference>